<evidence type="ECO:0000259" key="1">
    <source>
        <dbReference type="Pfam" id="PF22513"/>
    </source>
</evidence>
<organism evidence="2 3">
    <name type="scientific">Geobacter benzoatilyticus</name>
    <dbReference type="NCBI Taxonomy" id="2815309"/>
    <lineage>
        <taxon>Bacteria</taxon>
        <taxon>Pseudomonadati</taxon>
        <taxon>Thermodesulfobacteriota</taxon>
        <taxon>Desulfuromonadia</taxon>
        <taxon>Geobacterales</taxon>
        <taxon>Geobacteraceae</taxon>
        <taxon>Geobacter</taxon>
    </lineage>
</organism>
<dbReference type="Proteomes" id="UP000663651">
    <property type="component" value="Chromosome"/>
</dbReference>
<protein>
    <recommendedName>
        <fullName evidence="1">Antitoxin FitA-like ribbon-helix-helix domain-containing protein</fullName>
    </recommendedName>
</protein>
<dbReference type="InterPro" id="IPR053853">
    <property type="entry name" value="FitA-like_RHH"/>
</dbReference>
<gene>
    <name evidence="2" type="ORF">JZM60_09430</name>
</gene>
<dbReference type="RefSeq" id="WP_207162046.1">
    <property type="nucleotide sequence ID" value="NZ_CP071382.1"/>
</dbReference>
<proteinExistence type="predicted"/>
<sequence>MTTMTLRGVDDAIAGALKERARQEDSSVNAVMLRILRESLGIEKKKRGVVYHDLDHLAGTWSDQDAAEFEGATAVFEKVDADMWK</sequence>
<keyword evidence="3" id="KW-1185">Reference proteome</keyword>
<dbReference type="InterPro" id="IPR010985">
    <property type="entry name" value="Ribbon_hlx_hlx"/>
</dbReference>
<dbReference type="EMBL" id="CP071382">
    <property type="protein sequence ID" value="QSV44397.1"/>
    <property type="molecule type" value="Genomic_DNA"/>
</dbReference>
<evidence type="ECO:0000313" key="3">
    <source>
        <dbReference type="Proteomes" id="UP000663651"/>
    </source>
</evidence>
<dbReference type="Pfam" id="PF22513">
    <property type="entry name" value="FitA-like_RHH"/>
    <property type="match status" value="1"/>
</dbReference>
<name>A0ABX7PZ33_9BACT</name>
<evidence type="ECO:0000313" key="2">
    <source>
        <dbReference type="EMBL" id="QSV44397.1"/>
    </source>
</evidence>
<accession>A0ABX7PZ33</accession>
<reference evidence="2 3" key="1">
    <citation type="submission" date="2021-03" db="EMBL/GenBank/DDBJ databases">
        <title>Geobacter metallireducens gen. nov. sp. nov., a microorganism capable of coupling the complete oxidation of organic compounds to the reduction of iron and other metals.</title>
        <authorList>
            <person name="Li Y."/>
        </authorList>
    </citation>
    <scope>NUCLEOTIDE SEQUENCE [LARGE SCALE GENOMIC DNA]</scope>
    <source>
        <strain evidence="2 3">Jerry-YX</strain>
    </source>
</reference>
<feature type="domain" description="Antitoxin FitA-like ribbon-helix-helix" evidence="1">
    <location>
        <begin position="3"/>
        <end position="39"/>
    </location>
</feature>
<dbReference type="SUPFAM" id="SSF47598">
    <property type="entry name" value="Ribbon-helix-helix"/>
    <property type="match status" value="1"/>
</dbReference>